<proteinExistence type="predicted"/>
<organism evidence="2 3">
    <name type="scientific">Ferrimicrobium acidiphilum</name>
    <dbReference type="NCBI Taxonomy" id="121039"/>
    <lineage>
        <taxon>Bacteria</taxon>
        <taxon>Bacillati</taxon>
        <taxon>Actinomycetota</taxon>
        <taxon>Acidimicrobiia</taxon>
        <taxon>Acidimicrobiales</taxon>
        <taxon>Acidimicrobiaceae</taxon>
        <taxon>Ferrimicrobium</taxon>
    </lineage>
</organism>
<sequence>MKELYIEGLANHDDPESCVGVREGVGEALTGARIGRAIEPRNQRIRGADVVYGNGRQHHQQRYRELLVGPARSENHGMYGTSMRENREISRSSSPQG</sequence>
<evidence type="ECO:0000256" key="1">
    <source>
        <dbReference type="SAM" id="MobiDB-lite"/>
    </source>
</evidence>
<evidence type="ECO:0000313" key="3">
    <source>
        <dbReference type="Proteomes" id="UP001560267"/>
    </source>
</evidence>
<evidence type="ECO:0000313" key="2">
    <source>
        <dbReference type="EMBL" id="MEX6430873.1"/>
    </source>
</evidence>
<accession>A0ABV3Y8L2</accession>
<dbReference type="EMBL" id="JBFSHR010000102">
    <property type="protein sequence ID" value="MEX6430873.1"/>
    <property type="molecule type" value="Genomic_DNA"/>
</dbReference>
<feature type="region of interest" description="Disordered" evidence="1">
    <location>
        <begin position="70"/>
        <end position="97"/>
    </location>
</feature>
<comment type="caution">
    <text evidence="2">The sequence shown here is derived from an EMBL/GenBank/DDBJ whole genome shotgun (WGS) entry which is preliminary data.</text>
</comment>
<name>A0ABV3Y8L2_9ACTN</name>
<keyword evidence="3" id="KW-1185">Reference proteome</keyword>
<protein>
    <submittedName>
        <fullName evidence="2">Uncharacterized protein</fullName>
    </submittedName>
</protein>
<reference evidence="2 3" key="1">
    <citation type="submission" date="2024-07" db="EMBL/GenBank/DDBJ databases">
        <title>Draft Genome Sequence of Ferrimicrobium acidiphilum Strain YE2023, Isolated from a Pulp of Bioleach Reactor.</title>
        <authorList>
            <person name="Elkina Y.A."/>
            <person name="Bulaeva A.G."/>
            <person name="Beletsky A.V."/>
            <person name="Mardanov A.V."/>
        </authorList>
    </citation>
    <scope>NUCLEOTIDE SEQUENCE [LARGE SCALE GENOMIC DNA]</scope>
    <source>
        <strain evidence="2 3">YE2023</strain>
    </source>
</reference>
<dbReference type="Proteomes" id="UP001560267">
    <property type="component" value="Unassembled WGS sequence"/>
</dbReference>
<gene>
    <name evidence="2" type="ORF">AB6A68_13685</name>
</gene>
<dbReference type="RefSeq" id="WP_369084983.1">
    <property type="nucleotide sequence ID" value="NZ_JBFSHR010000102.1"/>
</dbReference>